<protein>
    <submittedName>
        <fullName evidence="1">Uncharacterized protein</fullName>
    </submittedName>
</protein>
<evidence type="ECO:0000313" key="2">
    <source>
        <dbReference type="Proteomes" id="UP000077519"/>
    </source>
</evidence>
<keyword evidence="2" id="KW-1185">Reference proteome</keyword>
<sequence>MWFITLDGEVFDRFGSFEGSRIGTRTFRIAVRGRASIWDMIVDEPTEHYLVQTWDSRGGPSMITRTKWTDGVWDE</sequence>
<dbReference type="EMBL" id="LVHI01000005">
    <property type="protein sequence ID" value="OAK56238.1"/>
    <property type="molecule type" value="Genomic_DNA"/>
</dbReference>
<gene>
    <name evidence="1" type="ORF">A3K89_17340</name>
</gene>
<proteinExistence type="predicted"/>
<dbReference type="Proteomes" id="UP000077519">
    <property type="component" value="Unassembled WGS sequence"/>
</dbReference>
<dbReference type="RefSeq" id="WP_068422463.1">
    <property type="nucleotide sequence ID" value="NZ_LVHI01000005.1"/>
</dbReference>
<organism evidence="1 2">
    <name type="scientific">Rhodococcoides kyotonense</name>
    <dbReference type="NCBI Taxonomy" id="398843"/>
    <lineage>
        <taxon>Bacteria</taxon>
        <taxon>Bacillati</taxon>
        <taxon>Actinomycetota</taxon>
        <taxon>Actinomycetes</taxon>
        <taxon>Mycobacteriales</taxon>
        <taxon>Nocardiaceae</taxon>
        <taxon>Rhodococcoides</taxon>
    </lineage>
</organism>
<comment type="caution">
    <text evidence="1">The sequence shown here is derived from an EMBL/GenBank/DDBJ whole genome shotgun (WGS) entry which is preliminary data.</text>
</comment>
<name>A0A177YMI0_9NOCA</name>
<reference evidence="1 2" key="1">
    <citation type="submission" date="2016-03" db="EMBL/GenBank/DDBJ databases">
        <title>Genome sequence of Rhodococcus kyotonensis KB10.</title>
        <authorList>
            <person name="Jeong H."/>
            <person name="Hong C.E."/>
            <person name="Jo S.H."/>
            <person name="Park J.M."/>
        </authorList>
    </citation>
    <scope>NUCLEOTIDE SEQUENCE [LARGE SCALE GENOMIC DNA]</scope>
    <source>
        <strain evidence="1 2">KB10</strain>
    </source>
</reference>
<dbReference type="AlphaFoldDB" id="A0A177YMI0"/>
<evidence type="ECO:0000313" key="1">
    <source>
        <dbReference type="EMBL" id="OAK56238.1"/>
    </source>
</evidence>
<accession>A0A177YMI0</accession>